<evidence type="ECO:0000313" key="3">
    <source>
        <dbReference type="Proteomes" id="UP000026714"/>
    </source>
</evidence>
<dbReference type="Proteomes" id="UP000026714">
    <property type="component" value="Unassembled WGS sequence"/>
</dbReference>
<dbReference type="InterPro" id="IPR002725">
    <property type="entry name" value="YgjP-like_metallopeptidase"/>
</dbReference>
<dbReference type="PANTHER" id="PTHR30399">
    <property type="entry name" value="UNCHARACTERIZED PROTEIN YGJP"/>
    <property type="match status" value="1"/>
</dbReference>
<comment type="caution">
    <text evidence="2">The sequence shown here is derived from an EMBL/GenBank/DDBJ whole genome shotgun (WGS) entry which is preliminary data.</text>
</comment>
<reference evidence="2 3" key="1">
    <citation type="journal article" date="2014" name="FEMS Microbiol. Ecol.">
        <title>Sphaerotilus natans encrusted with nanoball-shaped Fe(III) oxide minerals formed by nitrate-reducing mixotrophic Fe(II) oxidation.</title>
        <authorList>
            <person name="Park S."/>
            <person name="Kim D.H."/>
            <person name="Lee J.H."/>
            <person name="Hur H.G."/>
        </authorList>
    </citation>
    <scope>NUCLEOTIDE SEQUENCE [LARGE SCALE GENOMIC DNA]</scope>
    <source>
        <strain evidence="2 3">DSM 6575</strain>
    </source>
</reference>
<name>A0A059KJ19_9BURK</name>
<feature type="domain" description="YgjP-like metallopeptidase" evidence="1">
    <location>
        <begin position="46"/>
        <end position="259"/>
    </location>
</feature>
<dbReference type="AlphaFoldDB" id="A0A059KJ19"/>
<dbReference type="Pfam" id="PF01863">
    <property type="entry name" value="YgjP-like"/>
    <property type="match status" value="1"/>
</dbReference>
<dbReference type="PATRIC" id="fig|1286631.3.peg.2956"/>
<sequence length="267" mass="29757">MSPPAAAPDTAALAGCEALLRPEGMHHEIELGGIRLGYRLRRASRRTIGFAVGPAGLTVSVPRWVGQAQIDAALRHKSAWILRQLAAQGRRHQAHQDARVDWRDGAELPWLGAPLRLRLAPLLSRTLLQAARPLTQEPATLLLALPADTPPEALRAAVQRWLQRQARTLFEARIALHAGAMGVQIRQLRLSSARTRWGSASSDGSIRLNWRLIHFPVETIDYVVVHELAHLREMNHSPAFWAIVHAAMPDYEQRRRQLKDGVVPVFD</sequence>
<dbReference type="CDD" id="cd07344">
    <property type="entry name" value="M48_yhfN_like"/>
    <property type="match status" value="1"/>
</dbReference>
<evidence type="ECO:0000313" key="2">
    <source>
        <dbReference type="EMBL" id="KDB51375.1"/>
    </source>
</evidence>
<organism evidence="2 3">
    <name type="scientific">Sphaerotilus natans subsp. natans DSM 6575</name>
    <dbReference type="NCBI Taxonomy" id="1286631"/>
    <lineage>
        <taxon>Bacteria</taxon>
        <taxon>Pseudomonadati</taxon>
        <taxon>Pseudomonadota</taxon>
        <taxon>Betaproteobacteria</taxon>
        <taxon>Burkholderiales</taxon>
        <taxon>Sphaerotilaceae</taxon>
        <taxon>Sphaerotilus</taxon>
    </lineage>
</organism>
<dbReference type="InterPro" id="IPR053136">
    <property type="entry name" value="UTP_pyrophosphatase-like"/>
</dbReference>
<keyword evidence="3" id="KW-1185">Reference proteome</keyword>
<dbReference type="eggNOG" id="COG1451">
    <property type="taxonomic scope" value="Bacteria"/>
</dbReference>
<dbReference type="RefSeq" id="WP_051632095.1">
    <property type="nucleotide sequence ID" value="NZ_AZRA01000084.1"/>
</dbReference>
<dbReference type="STRING" id="34103.SAMN05421778_1028"/>
<dbReference type="Gene3D" id="3.30.2010.10">
    <property type="entry name" value="Metalloproteases ('zincins'), catalytic domain"/>
    <property type="match status" value="1"/>
</dbReference>
<accession>A0A059KJ19</accession>
<dbReference type="EMBL" id="AZRA01000084">
    <property type="protein sequence ID" value="KDB51375.1"/>
    <property type="molecule type" value="Genomic_DNA"/>
</dbReference>
<evidence type="ECO:0000259" key="1">
    <source>
        <dbReference type="Pfam" id="PF01863"/>
    </source>
</evidence>
<protein>
    <recommendedName>
        <fullName evidence="1">YgjP-like metallopeptidase domain-containing protein</fullName>
    </recommendedName>
</protein>
<proteinExistence type="predicted"/>
<dbReference type="PANTHER" id="PTHR30399:SF1">
    <property type="entry name" value="UTP PYROPHOSPHATASE"/>
    <property type="match status" value="1"/>
</dbReference>
<gene>
    <name evidence="2" type="ORF">X805_30290</name>
</gene>